<keyword evidence="3" id="KW-1185">Reference proteome</keyword>
<feature type="region of interest" description="Disordered" evidence="1">
    <location>
        <begin position="1"/>
        <end position="75"/>
    </location>
</feature>
<evidence type="ECO:0000313" key="3">
    <source>
        <dbReference type="Proteomes" id="UP000827986"/>
    </source>
</evidence>
<sequence>MGLPALHCPQSGTEGLCDDVGDLSQTPGVSRPLPPVTAGLRSSNPWAGVSLVPPVKLAQPPPSQPAPPTSWGSSHASARFLGEVSAASRLISGVLCYQGDGPRAKLSPYPQAQAAGVLLLPA</sequence>
<dbReference type="Proteomes" id="UP000827986">
    <property type="component" value="Unassembled WGS sequence"/>
</dbReference>
<proteinExistence type="predicted"/>
<evidence type="ECO:0000256" key="1">
    <source>
        <dbReference type="SAM" id="MobiDB-lite"/>
    </source>
</evidence>
<gene>
    <name evidence="2" type="ORF">KIL84_021197</name>
</gene>
<protein>
    <submittedName>
        <fullName evidence="2">Uncharacterized protein</fullName>
    </submittedName>
</protein>
<reference evidence="2" key="1">
    <citation type="submission" date="2021-09" db="EMBL/GenBank/DDBJ databases">
        <title>The genome of Mauremys mutica provides insights into the evolution of semi-aquatic lifestyle.</title>
        <authorList>
            <person name="Gong S."/>
            <person name="Gao Y."/>
        </authorList>
    </citation>
    <scope>NUCLEOTIDE SEQUENCE</scope>
    <source>
        <strain evidence="2">MM-2020</strain>
        <tissue evidence="2">Muscle</tissue>
    </source>
</reference>
<evidence type="ECO:0000313" key="2">
    <source>
        <dbReference type="EMBL" id="KAH1176463.1"/>
    </source>
</evidence>
<name>A0A9D3XB68_9SAUR</name>
<accession>A0A9D3XB68</accession>
<comment type="caution">
    <text evidence="2">The sequence shown here is derived from an EMBL/GenBank/DDBJ whole genome shotgun (WGS) entry which is preliminary data.</text>
</comment>
<dbReference type="AlphaFoldDB" id="A0A9D3XB68"/>
<dbReference type="EMBL" id="JAHDVG010000475">
    <property type="protein sequence ID" value="KAH1176463.1"/>
    <property type="molecule type" value="Genomic_DNA"/>
</dbReference>
<organism evidence="2 3">
    <name type="scientific">Mauremys mutica</name>
    <name type="common">yellowpond turtle</name>
    <dbReference type="NCBI Taxonomy" id="74926"/>
    <lineage>
        <taxon>Eukaryota</taxon>
        <taxon>Metazoa</taxon>
        <taxon>Chordata</taxon>
        <taxon>Craniata</taxon>
        <taxon>Vertebrata</taxon>
        <taxon>Euteleostomi</taxon>
        <taxon>Archelosauria</taxon>
        <taxon>Testudinata</taxon>
        <taxon>Testudines</taxon>
        <taxon>Cryptodira</taxon>
        <taxon>Durocryptodira</taxon>
        <taxon>Testudinoidea</taxon>
        <taxon>Geoemydidae</taxon>
        <taxon>Geoemydinae</taxon>
        <taxon>Mauremys</taxon>
    </lineage>
</organism>
<feature type="compositionally biased region" description="Pro residues" evidence="1">
    <location>
        <begin position="59"/>
        <end position="68"/>
    </location>
</feature>